<reference evidence="2 3" key="1">
    <citation type="journal article" date="2014" name="Genome Biol. Evol.">
        <title>The genome of the myxosporean Thelohanellus kitauei shows adaptations to nutrient acquisition within its fish host.</title>
        <authorList>
            <person name="Yang Y."/>
            <person name="Xiong J."/>
            <person name="Zhou Z."/>
            <person name="Huo F."/>
            <person name="Miao W."/>
            <person name="Ran C."/>
            <person name="Liu Y."/>
            <person name="Zhang J."/>
            <person name="Feng J."/>
            <person name="Wang M."/>
            <person name="Wang M."/>
            <person name="Wang L."/>
            <person name="Yao B."/>
        </authorList>
    </citation>
    <scope>NUCLEOTIDE SEQUENCE [LARGE SCALE GENOMIC DNA]</scope>
    <source>
        <strain evidence="2">Wuqing</strain>
    </source>
</reference>
<name>A0A0C2IY34_THEKT</name>
<keyword evidence="1" id="KW-0472">Membrane</keyword>
<evidence type="ECO:0000313" key="2">
    <source>
        <dbReference type="EMBL" id="KII70329.1"/>
    </source>
</evidence>
<gene>
    <name evidence="2" type="ORF">RF11_14518</name>
</gene>
<dbReference type="AlphaFoldDB" id="A0A0C2IY34"/>
<comment type="caution">
    <text evidence="2">The sequence shown here is derived from an EMBL/GenBank/DDBJ whole genome shotgun (WGS) entry which is preliminary data.</text>
</comment>
<keyword evidence="1" id="KW-0812">Transmembrane</keyword>
<dbReference type="Proteomes" id="UP000031668">
    <property type="component" value="Unassembled WGS sequence"/>
</dbReference>
<dbReference type="EMBL" id="JWZT01002092">
    <property type="protein sequence ID" value="KII70329.1"/>
    <property type="molecule type" value="Genomic_DNA"/>
</dbReference>
<evidence type="ECO:0000256" key="1">
    <source>
        <dbReference type="SAM" id="Phobius"/>
    </source>
</evidence>
<accession>A0A0C2IY34</accession>
<sequence>METDKYLWVGTTAGLIVVIVKILNQDKKLILPMRTTVLTHGHAGPVRFITLVKLPKNIKFDKKEDSKSSKKSVIENKFENSLIITGGEGIHDYTDTFLSSNVDLKHVGNDDHTCTIITWSIVT</sequence>
<feature type="transmembrane region" description="Helical" evidence="1">
    <location>
        <begin position="6"/>
        <end position="24"/>
    </location>
</feature>
<organism evidence="2 3">
    <name type="scientific">Thelohanellus kitauei</name>
    <name type="common">Myxosporean</name>
    <dbReference type="NCBI Taxonomy" id="669202"/>
    <lineage>
        <taxon>Eukaryota</taxon>
        <taxon>Metazoa</taxon>
        <taxon>Cnidaria</taxon>
        <taxon>Myxozoa</taxon>
        <taxon>Myxosporea</taxon>
        <taxon>Bivalvulida</taxon>
        <taxon>Platysporina</taxon>
        <taxon>Myxobolidae</taxon>
        <taxon>Thelohanellus</taxon>
    </lineage>
</organism>
<dbReference type="OrthoDB" id="4066896at2759"/>
<proteinExistence type="predicted"/>
<keyword evidence="3" id="KW-1185">Reference proteome</keyword>
<keyword evidence="1" id="KW-1133">Transmembrane helix</keyword>
<protein>
    <submittedName>
        <fullName evidence="2">Uncharacterized protein</fullName>
    </submittedName>
</protein>
<evidence type="ECO:0000313" key="3">
    <source>
        <dbReference type="Proteomes" id="UP000031668"/>
    </source>
</evidence>